<dbReference type="Proteomes" id="UP000198992">
    <property type="component" value="Unassembled WGS sequence"/>
</dbReference>
<evidence type="ECO:0000256" key="3">
    <source>
        <dbReference type="ARBA" id="ARBA00022448"/>
    </source>
</evidence>
<dbReference type="GO" id="GO:0005886">
    <property type="term" value="C:plasma membrane"/>
    <property type="evidence" value="ECO:0007669"/>
    <property type="project" value="UniProtKB-SubCell"/>
</dbReference>
<evidence type="ECO:0000256" key="4">
    <source>
        <dbReference type="ARBA" id="ARBA00022475"/>
    </source>
</evidence>
<evidence type="ECO:0000256" key="5">
    <source>
        <dbReference type="ARBA" id="ARBA00022692"/>
    </source>
</evidence>
<sequence length="258" mass="26763">MTSFTLLPSDISTSIALAICAIAFVSGTARGFSGFGSALIFMPLASSVAAPRLVAALLLIIDFVAAAPLLPNAWTHADRKATAVMVAGALVGVPVGTYFLTVLEPVTTRWIISCFVAALLALLLSGWRYHGKDHAALSIGVGGLSGFCSGLAQTGGPPIVAYWLGRPISSVISRANIVLFFGASDFFSLVSYWFTGLITIESIKFSLIVGPVYGIGVWFGASLFGKASEQVFRAICYALIAAAVIVGLPALDGILRGG</sequence>
<proteinExistence type="inferred from homology"/>
<feature type="transmembrane region" description="Helical" evidence="8">
    <location>
        <begin position="82"/>
        <end position="103"/>
    </location>
</feature>
<accession>A0A1H5BVI7</accession>
<evidence type="ECO:0000313" key="9">
    <source>
        <dbReference type="EMBL" id="SED58287.1"/>
    </source>
</evidence>
<feature type="transmembrane region" description="Helical" evidence="8">
    <location>
        <begin position="15"/>
        <end position="41"/>
    </location>
</feature>
<reference evidence="9 10" key="1">
    <citation type="submission" date="2016-10" db="EMBL/GenBank/DDBJ databases">
        <authorList>
            <person name="de Groot N.N."/>
        </authorList>
    </citation>
    <scope>NUCLEOTIDE SEQUENCE [LARGE SCALE GENOMIC DNA]</scope>
    <source>
        <strain evidence="9 10">MT12</strain>
    </source>
</reference>
<name>A0A1H5BVI7_9BRAD</name>
<evidence type="ECO:0000256" key="8">
    <source>
        <dbReference type="RuleBase" id="RU363041"/>
    </source>
</evidence>
<dbReference type="PANTHER" id="PTHR30269">
    <property type="entry name" value="TRANSMEMBRANE PROTEIN YFCA"/>
    <property type="match status" value="1"/>
</dbReference>
<evidence type="ECO:0000256" key="2">
    <source>
        <dbReference type="ARBA" id="ARBA00009142"/>
    </source>
</evidence>
<feature type="transmembrane region" description="Helical" evidence="8">
    <location>
        <begin position="53"/>
        <end position="70"/>
    </location>
</feature>
<keyword evidence="3" id="KW-0813">Transport</keyword>
<evidence type="ECO:0000256" key="6">
    <source>
        <dbReference type="ARBA" id="ARBA00022989"/>
    </source>
</evidence>
<dbReference type="AlphaFoldDB" id="A0A1H5BVI7"/>
<dbReference type="InterPro" id="IPR002781">
    <property type="entry name" value="TM_pro_TauE-like"/>
</dbReference>
<feature type="transmembrane region" description="Helical" evidence="8">
    <location>
        <begin position="135"/>
        <end position="165"/>
    </location>
</feature>
<keyword evidence="6 8" id="KW-1133">Transmembrane helix</keyword>
<protein>
    <recommendedName>
        <fullName evidence="8">Probable membrane transporter protein</fullName>
    </recommendedName>
</protein>
<keyword evidence="7 8" id="KW-0472">Membrane</keyword>
<feature type="transmembrane region" description="Helical" evidence="8">
    <location>
        <begin position="205"/>
        <end position="224"/>
    </location>
</feature>
<dbReference type="InterPro" id="IPR052017">
    <property type="entry name" value="TSUP"/>
</dbReference>
<gene>
    <name evidence="9" type="ORF">SAMN05444164_5165</name>
</gene>
<evidence type="ECO:0000256" key="1">
    <source>
        <dbReference type="ARBA" id="ARBA00004651"/>
    </source>
</evidence>
<organism evidence="9 10">
    <name type="scientific">Bradyrhizobium erythrophlei</name>
    <dbReference type="NCBI Taxonomy" id="1437360"/>
    <lineage>
        <taxon>Bacteria</taxon>
        <taxon>Pseudomonadati</taxon>
        <taxon>Pseudomonadota</taxon>
        <taxon>Alphaproteobacteria</taxon>
        <taxon>Hyphomicrobiales</taxon>
        <taxon>Nitrobacteraceae</taxon>
        <taxon>Bradyrhizobium</taxon>
    </lineage>
</organism>
<comment type="subcellular location">
    <subcellularLocation>
        <location evidence="1 8">Cell membrane</location>
        <topology evidence="1 8">Multi-pass membrane protein</topology>
    </subcellularLocation>
</comment>
<feature type="transmembrane region" description="Helical" evidence="8">
    <location>
        <begin position="177"/>
        <end position="199"/>
    </location>
</feature>
<dbReference type="PANTHER" id="PTHR30269:SF37">
    <property type="entry name" value="MEMBRANE TRANSPORTER PROTEIN"/>
    <property type="match status" value="1"/>
</dbReference>
<evidence type="ECO:0000313" key="10">
    <source>
        <dbReference type="Proteomes" id="UP000198992"/>
    </source>
</evidence>
<feature type="transmembrane region" description="Helical" evidence="8">
    <location>
        <begin position="110"/>
        <end position="129"/>
    </location>
</feature>
<evidence type="ECO:0000256" key="7">
    <source>
        <dbReference type="ARBA" id="ARBA00023136"/>
    </source>
</evidence>
<dbReference type="EMBL" id="FNTH01000001">
    <property type="protein sequence ID" value="SED58287.1"/>
    <property type="molecule type" value="Genomic_DNA"/>
</dbReference>
<dbReference type="RefSeq" id="WP_092120891.1">
    <property type="nucleotide sequence ID" value="NZ_FNTH01000001.1"/>
</dbReference>
<comment type="similarity">
    <text evidence="2 8">Belongs to the 4-toluene sulfonate uptake permease (TSUP) (TC 2.A.102) family.</text>
</comment>
<feature type="transmembrane region" description="Helical" evidence="8">
    <location>
        <begin position="231"/>
        <end position="251"/>
    </location>
</feature>
<keyword evidence="4 8" id="KW-1003">Cell membrane</keyword>
<dbReference type="Pfam" id="PF01925">
    <property type="entry name" value="TauE"/>
    <property type="match status" value="1"/>
</dbReference>
<dbReference type="OrthoDB" id="9795324at2"/>
<keyword evidence="5 8" id="KW-0812">Transmembrane</keyword>